<protein>
    <submittedName>
        <fullName evidence="2">Uncharacterized protein</fullName>
    </submittedName>
</protein>
<organism evidence="2 3">
    <name type="scientific">Streptomyces xinghaiensis</name>
    <dbReference type="NCBI Taxonomy" id="1038928"/>
    <lineage>
        <taxon>Bacteria</taxon>
        <taxon>Bacillati</taxon>
        <taxon>Actinomycetota</taxon>
        <taxon>Actinomycetes</taxon>
        <taxon>Kitasatosporales</taxon>
        <taxon>Streptomycetaceae</taxon>
        <taxon>Streptomyces</taxon>
    </lineage>
</organism>
<dbReference type="EMBL" id="JNAD02000006">
    <property type="protein sequence ID" value="RKM95363.1"/>
    <property type="molecule type" value="Genomic_DNA"/>
</dbReference>
<keyword evidence="1" id="KW-0472">Membrane</keyword>
<dbReference type="OrthoDB" id="4070659at2"/>
<accession>A0A420V2Z2</accession>
<dbReference type="RefSeq" id="WP_050363304.1">
    <property type="nucleotide sequence ID" value="NZ_CP134822.1"/>
</dbReference>
<name>A0A420V2Z2_9ACTN</name>
<keyword evidence="1" id="KW-0812">Transmembrane</keyword>
<comment type="caution">
    <text evidence="2">The sequence shown here is derived from an EMBL/GenBank/DDBJ whole genome shotgun (WGS) entry which is preliminary data.</text>
</comment>
<dbReference type="AlphaFoldDB" id="A0A420V2Z2"/>
<gene>
    <name evidence="2" type="ORF">SFRA_014970</name>
</gene>
<sequence>MSSTQTSRTRRKKPVWIAVGVLVAVATVTSSYLWWNTDVLGSGSFCDGRLEGGDVRSALDSTGRVSQVRAQVDSSRAEFACTVERTSRFAGGEGQRITVKTHSEEGAFPFTTAVWKKPASRSYFKDRMTGAVSSTRGYVVLPESCWDKVGGIQGSRVVFSGEAPVATVEAVVEKGSADRAGLARLLTHSARQVAEKAGCAAPAGTDVPALAAPDSTRATDARNACGLPGFSLPEEAVPAGRAEPDREVVNNASAHTWACDMHLAGPDKAHLSFAVTTDRSFVEAAPKGIETFQTLPGGKGAATTDEAVLKCKDNNVYFTVRSSFEYDRALKGADVTPTAYVRVLKGTFQNFLDAAADTYSCPRVDLP</sequence>
<keyword evidence="3" id="KW-1185">Reference proteome</keyword>
<feature type="transmembrane region" description="Helical" evidence="1">
    <location>
        <begin position="15"/>
        <end position="35"/>
    </location>
</feature>
<reference evidence="2 3" key="1">
    <citation type="journal article" date="2014" name="Genome Announc.">
        <title>Draft Genome Sequence of Streptomyces fradiae ATCC 19609, a Strain Highly Sensitive to Antibiotics.</title>
        <authorList>
            <person name="Bekker O.B."/>
            <person name="Klimina K.M."/>
            <person name="Vatlin A.A."/>
            <person name="Zakharevich N.V."/>
            <person name="Kasianov A.S."/>
            <person name="Danilenko V.N."/>
        </authorList>
    </citation>
    <scope>NUCLEOTIDE SEQUENCE [LARGE SCALE GENOMIC DNA]</scope>
    <source>
        <strain evidence="2 3">ATCC 19609</strain>
    </source>
</reference>
<evidence type="ECO:0000313" key="3">
    <source>
        <dbReference type="Proteomes" id="UP000028058"/>
    </source>
</evidence>
<evidence type="ECO:0000313" key="2">
    <source>
        <dbReference type="EMBL" id="RKM95363.1"/>
    </source>
</evidence>
<evidence type="ECO:0000256" key="1">
    <source>
        <dbReference type="SAM" id="Phobius"/>
    </source>
</evidence>
<proteinExistence type="predicted"/>
<dbReference type="Proteomes" id="UP000028058">
    <property type="component" value="Unassembled WGS sequence"/>
</dbReference>
<keyword evidence="1" id="KW-1133">Transmembrane helix</keyword>